<dbReference type="GO" id="GO:0006508">
    <property type="term" value="P:proteolysis"/>
    <property type="evidence" value="ECO:0007669"/>
    <property type="project" value="UniProtKB-KW"/>
</dbReference>
<dbReference type="InterPro" id="IPR009000">
    <property type="entry name" value="Transl_B-barrel_sf"/>
</dbReference>
<gene>
    <name evidence="4" type="ORF">AQPE_2480</name>
</gene>
<dbReference type="EMBL" id="AP018694">
    <property type="protein sequence ID" value="BBE18318.1"/>
    <property type="molecule type" value="Genomic_DNA"/>
</dbReference>
<evidence type="ECO:0000313" key="4">
    <source>
        <dbReference type="EMBL" id="BBE18318.1"/>
    </source>
</evidence>
<protein>
    <submittedName>
        <fullName evidence="4">Collagenase</fullName>
    </submittedName>
</protein>
<accession>A0A5K7S9R0</accession>
<dbReference type="KEGG" id="anf:AQPE_2480"/>
<evidence type="ECO:0000256" key="2">
    <source>
        <dbReference type="ARBA" id="ARBA00022801"/>
    </source>
</evidence>
<dbReference type="Pfam" id="PF01136">
    <property type="entry name" value="Peptidase_U32"/>
    <property type="match status" value="1"/>
</dbReference>
<evidence type="ECO:0000313" key="5">
    <source>
        <dbReference type="Proteomes" id="UP001193389"/>
    </source>
</evidence>
<keyword evidence="1" id="KW-0645">Protease</keyword>
<evidence type="ECO:0000256" key="1">
    <source>
        <dbReference type="ARBA" id="ARBA00022670"/>
    </source>
</evidence>
<dbReference type="InterPro" id="IPR051454">
    <property type="entry name" value="RNA/ubiquinone_mod_enzymes"/>
</dbReference>
<comment type="similarity">
    <text evidence="3">Belongs to the peptidase U32 family.</text>
</comment>
<dbReference type="Proteomes" id="UP001193389">
    <property type="component" value="Chromosome"/>
</dbReference>
<reference evidence="4" key="1">
    <citation type="journal article" date="2020" name="Int. J. Syst. Evol. Microbiol.">
        <title>Aquipluma nitroreducens gen. nov. sp. nov., a novel facultatively anaerobic bacterium isolated from a freshwater lake.</title>
        <authorList>
            <person name="Watanabe M."/>
            <person name="Kojima H."/>
            <person name="Fukui M."/>
        </authorList>
    </citation>
    <scope>NUCLEOTIDE SEQUENCE</scope>
    <source>
        <strain evidence="4">MeG22</strain>
    </source>
</reference>
<sequence length="410" mass="45672">MAPVGSYESLIAAIQAGAGSVYFGVEQLNMRARSSNNFTIDDLKKIAEIAHSKGVKTYLTVNVVVFDNELDQLRQIIDAAKVAGISAIIASDISAIMYARQVGVEVHISTQVNITNIEAVRFYSQFADVVVLAREMNIGRVWEISRQIREENITGPSGELVRLEMFVHGALCMAVSGKCYLSLNEMNSSANRGSCMQSCRRAYIVTDKETGAELEIDNEYIMSPKDLKSIHFLNKLLDSGVSVLKIEGRARSPEYVYTVVECYKEAVQAYFDNTFTDEKIADWDTRLSSVFNRGFWNGYYLGQRLGEWSKNYGSLASHRKVYVGKGLNYFSNLKVAEFKLETGPLKVGDEIYITGPTTGLVKTIVSEIQVDKQSVAEAPKGSYISIPIDTKIRKSDKLYKIVESSEVKQQ</sequence>
<dbReference type="PANTHER" id="PTHR30217">
    <property type="entry name" value="PEPTIDASE U32 FAMILY"/>
    <property type="match status" value="1"/>
</dbReference>
<proteinExistence type="inferred from homology"/>
<dbReference type="InterPro" id="IPR001539">
    <property type="entry name" value="Peptidase_U32"/>
</dbReference>
<keyword evidence="2" id="KW-0378">Hydrolase</keyword>
<organism evidence="4 5">
    <name type="scientific">Aquipluma nitroreducens</name>
    <dbReference type="NCBI Taxonomy" id="2010828"/>
    <lineage>
        <taxon>Bacteria</taxon>
        <taxon>Pseudomonadati</taxon>
        <taxon>Bacteroidota</taxon>
        <taxon>Bacteroidia</taxon>
        <taxon>Marinilabiliales</taxon>
        <taxon>Prolixibacteraceae</taxon>
        <taxon>Aquipluma</taxon>
    </lineage>
</organism>
<dbReference type="PROSITE" id="PS01276">
    <property type="entry name" value="PEPTIDASE_U32"/>
    <property type="match status" value="1"/>
</dbReference>
<keyword evidence="5" id="KW-1185">Reference proteome</keyword>
<evidence type="ECO:0000256" key="3">
    <source>
        <dbReference type="ARBA" id="ARBA00038374"/>
    </source>
</evidence>
<dbReference type="PANTHER" id="PTHR30217:SF6">
    <property type="entry name" value="TRNA HYDROXYLATION PROTEIN P"/>
    <property type="match status" value="1"/>
</dbReference>
<dbReference type="AlphaFoldDB" id="A0A5K7S9R0"/>
<name>A0A5K7S9R0_9BACT</name>
<dbReference type="SUPFAM" id="SSF50447">
    <property type="entry name" value="Translation proteins"/>
    <property type="match status" value="1"/>
</dbReference>
<dbReference type="GO" id="GO:0008233">
    <property type="term" value="F:peptidase activity"/>
    <property type="evidence" value="ECO:0007669"/>
    <property type="project" value="UniProtKB-KW"/>
</dbReference>